<evidence type="ECO:0000313" key="3">
    <source>
        <dbReference type="Proteomes" id="UP000056252"/>
    </source>
</evidence>
<dbReference type="STRING" id="76123.AS203_02145"/>
<feature type="signal peptide" evidence="1">
    <location>
        <begin position="1"/>
        <end position="19"/>
    </location>
</feature>
<feature type="chain" id="PRO_5006601735" description="Fimbrillin family protein" evidence="1">
    <location>
        <begin position="20"/>
        <end position="539"/>
    </location>
</feature>
<keyword evidence="1" id="KW-0732">Signal</keyword>
<dbReference type="PROSITE" id="PS51257">
    <property type="entry name" value="PROKAR_LIPOPROTEIN"/>
    <property type="match status" value="1"/>
</dbReference>
<sequence>MKKYIILSAALLLFTASCSNDENNEQKEPTQAVQFSFTNEEFGEDEALTRANAAGAKPQIIDLGDCEAEISVESEPTAKTRGTQTPATGHYTIRAYQAGTLKGEMKGTFSGGTFTPDASSKKSIWLPHGTYDFVAFNDDVTVSGNDLTIARDKAGTAMIGTVTENINQDPNQSVNFTMKHVGCRLRTQFVCQKDIPNAITATLEQTAANVIPTSMTYNILTKAKTYTNGAMAATPSNSPASTETKYMASYFGRDFSYTSSSDYHYFLPTTEGSKLKLTGISAGTVFWKAIPTFNVPKLNATLQMQAGKSYCVKIKLKPNYTYLMSDGTLGFFKETTFGGGSKTPVALVLDKASHMAMALNTIGSFGFATVAYMYTVSNTHQPANLDDALNGSATSGLDETWNPSYSASTVPGNKVKALNPQYPAFKAAAEYDPGTVYTGSPALQWYLPSYNDFKWILPMGFGDKTAVNKHYVGYYYYGNLVNLACTQVGGNDLVEREYVSSTEQDNSFCGTVKVGSLSIYWSSYVSKNNGGFVRPFVKY</sequence>
<dbReference type="KEGG" id="peo:AS203_02145"/>
<evidence type="ECO:0000313" key="2">
    <source>
        <dbReference type="EMBL" id="ALO48041.1"/>
    </source>
</evidence>
<dbReference type="OrthoDB" id="1083165at2"/>
<gene>
    <name evidence="2" type="ORF">AS203_02145</name>
</gene>
<keyword evidence="3" id="KW-1185">Reference proteome</keyword>
<accession>A0A0S2KIE2</accession>
<evidence type="ECO:0008006" key="4">
    <source>
        <dbReference type="Google" id="ProtNLM"/>
    </source>
</evidence>
<reference evidence="3" key="1">
    <citation type="submission" date="2015-11" db="EMBL/GenBank/DDBJ databases">
        <authorList>
            <person name="Holder M.E."/>
            <person name="Ajami N.J."/>
            <person name="Petrosino J.F."/>
        </authorList>
    </citation>
    <scope>NUCLEOTIDE SEQUENCE [LARGE SCALE GENOMIC DNA]</scope>
    <source>
        <strain evidence="3">F0113</strain>
    </source>
</reference>
<organism evidence="2 3">
    <name type="scientific">Hoylesella enoeca</name>
    <dbReference type="NCBI Taxonomy" id="76123"/>
    <lineage>
        <taxon>Bacteria</taxon>
        <taxon>Pseudomonadati</taxon>
        <taxon>Bacteroidota</taxon>
        <taxon>Bacteroidia</taxon>
        <taxon>Bacteroidales</taxon>
        <taxon>Prevotellaceae</taxon>
        <taxon>Hoylesella</taxon>
    </lineage>
</organism>
<dbReference type="EMBL" id="CP013195">
    <property type="protein sequence ID" value="ALO48041.1"/>
    <property type="molecule type" value="Genomic_DNA"/>
</dbReference>
<dbReference type="AlphaFoldDB" id="A0A0S2KIE2"/>
<proteinExistence type="predicted"/>
<protein>
    <recommendedName>
        <fullName evidence="4">Fimbrillin family protein</fullName>
    </recommendedName>
</protein>
<dbReference type="Proteomes" id="UP000056252">
    <property type="component" value="Chromosome"/>
</dbReference>
<name>A0A0S2KIE2_9BACT</name>
<evidence type="ECO:0000256" key="1">
    <source>
        <dbReference type="SAM" id="SignalP"/>
    </source>
</evidence>